<evidence type="ECO:0000259" key="13">
    <source>
        <dbReference type="Pfam" id="PF04452"/>
    </source>
</evidence>
<dbReference type="GO" id="GO:0005737">
    <property type="term" value="C:cytoplasm"/>
    <property type="evidence" value="ECO:0007669"/>
    <property type="project" value="UniProtKB-SubCell"/>
</dbReference>
<evidence type="ECO:0000256" key="12">
    <source>
        <dbReference type="PIRNR" id="PIRNR015601"/>
    </source>
</evidence>
<dbReference type="AlphaFoldDB" id="A0AAF1KK87"/>
<feature type="domain" description="Ribosomal RNA small subunit methyltransferase E PUA-like" evidence="14">
    <location>
        <begin position="22"/>
        <end position="64"/>
    </location>
</feature>
<organism evidence="15 16">
    <name type="scientific">Plastoroseomonas arctica</name>
    <dbReference type="NCBI Taxonomy" id="1509237"/>
    <lineage>
        <taxon>Bacteria</taxon>
        <taxon>Pseudomonadati</taxon>
        <taxon>Pseudomonadota</taxon>
        <taxon>Alphaproteobacteria</taxon>
        <taxon>Acetobacterales</taxon>
        <taxon>Acetobacteraceae</taxon>
        <taxon>Plastoroseomonas</taxon>
    </lineage>
</organism>
<dbReference type="EC" id="2.1.1.193" evidence="3 12"/>
<evidence type="ECO:0000256" key="9">
    <source>
        <dbReference type="ARBA" id="ARBA00022691"/>
    </source>
</evidence>
<dbReference type="GO" id="GO:0070475">
    <property type="term" value="P:rRNA base methylation"/>
    <property type="evidence" value="ECO:0007669"/>
    <property type="project" value="TreeGrafter"/>
</dbReference>
<evidence type="ECO:0000256" key="4">
    <source>
        <dbReference type="ARBA" id="ARBA00013673"/>
    </source>
</evidence>
<dbReference type="InterPro" id="IPR029028">
    <property type="entry name" value="Alpha/beta_knot_MTases"/>
</dbReference>
<dbReference type="CDD" id="cd18084">
    <property type="entry name" value="RsmE-like"/>
    <property type="match status" value="1"/>
</dbReference>
<dbReference type="PIRSF" id="PIRSF015601">
    <property type="entry name" value="MTase_slr0722"/>
    <property type="match status" value="1"/>
</dbReference>
<dbReference type="InterPro" id="IPR006700">
    <property type="entry name" value="RsmE"/>
</dbReference>
<evidence type="ECO:0000256" key="6">
    <source>
        <dbReference type="ARBA" id="ARBA00022552"/>
    </source>
</evidence>
<keyword evidence="9 12" id="KW-0949">S-adenosyl-L-methionine</keyword>
<dbReference type="PANTHER" id="PTHR30027">
    <property type="entry name" value="RIBOSOMAL RNA SMALL SUBUNIT METHYLTRANSFERASE E"/>
    <property type="match status" value="1"/>
</dbReference>
<keyword evidence="8 12" id="KW-0808">Transferase</keyword>
<sequence>MSIPRLHCPGPLAEGTEIEATPAQAHYLGAVMRRAAGDAIHLFNAEHGEFAATLAAIRKDRARFAIGPRRRAPHPTPDLRLIIAAIKRDALEWTVEKATELGVASIHPVFTRRSVTERVNTDRLSLIAREAAEQCERLDIPTITPAASLDTLLATWDGSPILLAAERRDVPPLLTLATNHRLPLALLIGPEGGFTAGELDVLLLHPFVAAAALGPRILRAETAAVAGLALLQAVAGDWTTRAMEWTDVEPR</sequence>
<comment type="caution">
    <text evidence="15">The sequence shown here is derived from an EMBL/GenBank/DDBJ whole genome shotgun (WGS) entry which is preliminary data.</text>
</comment>
<evidence type="ECO:0000256" key="8">
    <source>
        <dbReference type="ARBA" id="ARBA00022679"/>
    </source>
</evidence>
<evidence type="ECO:0000313" key="16">
    <source>
        <dbReference type="Proteomes" id="UP001196068"/>
    </source>
</evidence>
<comment type="subcellular location">
    <subcellularLocation>
        <location evidence="1 12">Cytoplasm</location>
    </subcellularLocation>
</comment>
<dbReference type="NCBIfam" id="NF008696">
    <property type="entry name" value="PRK11713.3-5"/>
    <property type="match status" value="1"/>
</dbReference>
<comment type="function">
    <text evidence="10 12">Specifically methylates the N3 position of the uracil ring of uridine 1498 (m3U1498) in 16S rRNA. Acts on the fully assembled 30S ribosomal subunit.</text>
</comment>
<dbReference type="SUPFAM" id="SSF75217">
    <property type="entry name" value="alpha/beta knot"/>
    <property type="match status" value="1"/>
</dbReference>
<evidence type="ECO:0000313" key="15">
    <source>
        <dbReference type="EMBL" id="MBR0656310.1"/>
    </source>
</evidence>
<comment type="catalytic activity">
    <reaction evidence="11 12">
        <text>uridine(1498) in 16S rRNA + S-adenosyl-L-methionine = N(3)-methyluridine(1498) in 16S rRNA + S-adenosyl-L-homocysteine + H(+)</text>
        <dbReference type="Rhea" id="RHEA:42920"/>
        <dbReference type="Rhea" id="RHEA-COMP:10283"/>
        <dbReference type="Rhea" id="RHEA-COMP:10284"/>
        <dbReference type="ChEBI" id="CHEBI:15378"/>
        <dbReference type="ChEBI" id="CHEBI:57856"/>
        <dbReference type="ChEBI" id="CHEBI:59789"/>
        <dbReference type="ChEBI" id="CHEBI:65315"/>
        <dbReference type="ChEBI" id="CHEBI:74502"/>
        <dbReference type="EC" id="2.1.1.193"/>
    </reaction>
</comment>
<gene>
    <name evidence="15" type="ORF">GXW79_14605</name>
</gene>
<evidence type="ECO:0000256" key="5">
    <source>
        <dbReference type="ARBA" id="ARBA00022490"/>
    </source>
</evidence>
<name>A0AAF1KK87_9PROT</name>
<keyword evidence="6 12" id="KW-0698">rRNA processing</keyword>
<evidence type="ECO:0000256" key="7">
    <source>
        <dbReference type="ARBA" id="ARBA00022603"/>
    </source>
</evidence>
<reference evidence="15" key="1">
    <citation type="submission" date="2020-01" db="EMBL/GenBank/DDBJ databases">
        <authorList>
            <person name="Rat A."/>
        </authorList>
    </citation>
    <scope>NUCLEOTIDE SEQUENCE</scope>
    <source>
        <strain evidence="15">LMG 28251</strain>
    </source>
</reference>
<evidence type="ECO:0000256" key="2">
    <source>
        <dbReference type="ARBA" id="ARBA00005528"/>
    </source>
</evidence>
<dbReference type="EMBL" id="JAAEDH010000017">
    <property type="protein sequence ID" value="MBR0656310.1"/>
    <property type="molecule type" value="Genomic_DNA"/>
</dbReference>
<dbReference type="SUPFAM" id="SSF88697">
    <property type="entry name" value="PUA domain-like"/>
    <property type="match status" value="1"/>
</dbReference>
<dbReference type="InterPro" id="IPR029026">
    <property type="entry name" value="tRNA_m1G_MTases_N"/>
</dbReference>
<dbReference type="InterPro" id="IPR046886">
    <property type="entry name" value="RsmE_MTase_dom"/>
</dbReference>
<evidence type="ECO:0000256" key="3">
    <source>
        <dbReference type="ARBA" id="ARBA00012328"/>
    </source>
</evidence>
<protein>
    <recommendedName>
        <fullName evidence="4 12">Ribosomal RNA small subunit methyltransferase E</fullName>
        <ecNumber evidence="3 12">2.1.1.193</ecNumber>
    </recommendedName>
</protein>
<comment type="similarity">
    <text evidence="2 12">Belongs to the RNA methyltransferase RsmE family.</text>
</comment>
<accession>A0AAF1KK87</accession>
<dbReference type="Pfam" id="PF04452">
    <property type="entry name" value="Methyltrans_RNA"/>
    <property type="match status" value="1"/>
</dbReference>
<dbReference type="RefSeq" id="WP_211875154.1">
    <property type="nucleotide sequence ID" value="NZ_JAAEDH010000017.1"/>
</dbReference>
<dbReference type="Pfam" id="PF20260">
    <property type="entry name" value="PUA_4"/>
    <property type="match status" value="1"/>
</dbReference>
<dbReference type="NCBIfam" id="TIGR00046">
    <property type="entry name" value="RsmE family RNA methyltransferase"/>
    <property type="match status" value="1"/>
</dbReference>
<dbReference type="Gene3D" id="3.40.1280.10">
    <property type="match status" value="1"/>
</dbReference>
<evidence type="ECO:0000256" key="10">
    <source>
        <dbReference type="ARBA" id="ARBA00025699"/>
    </source>
</evidence>
<proteinExistence type="inferred from homology"/>
<keyword evidence="7 12" id="KW-0489">Methyltransferase</keyword>
<dbReference type="GO" id="GO:0070042">
    <property type="term" value="F:rRNA (uridine-N3-)-methyltransferase activity"/>
    <property type="evidence" value="ECO:0007669"/>
    <property type="project" value="TreeGrafter"/>
</dbReference>
<feature type="domain" description="Ribosomal RNA small subunit methyltransferase E methyltransferase" evidence="13">
    <location>
        <begin position="76"/>
        <end position="232"/>
    </location>
</feature>
<keyword evidence="16" id="KW-1185">Reference proteome</keyword>
<evidence type="ECO:0000256" key="1">
    <source>
        <dbReference type="ARBA" id="ARBA00004496"/>
    </source>
</evidence>
<dbReference type="Gene3D" id="2.40.240.20">
    <property type="entry name" value="Hypothetical PUA domain-like, domain 1"/>
    <property type="match status" value="1"/>
</dbReference>
<evidence type="ECO:0000256" key="11">
    <source>
        <dbReference type="ARBA" id="ARBA00047944"/>
    </source>
</evidence>
<evidence type="ECO:0000259" key="14">
    <source>
        <dbReference type="Pfam" id="PF20260"/>
    </source>
</evidence>
<keyword evidence="5 12" id="KW-0963">Cytoplasm</keyword>
<dbReference type="PANTHER" id="PTHR30027:SF3">
    <property type="entry name" value="16S RRNA (URACIL(1498)-N(3))-METHYLTRANSFERASE"/>
    <property type="match status" value="1"/>
</dbReference>
<dbReference type="Proteomes" id="UP001196068">
    <property type="component" value="Unassembled WGS sequence"/>
</dbReference>
<dbReference type="InterPro" id="IPR015947">
    <property type="entry name" value="PUA-like_sf"/>
</dbReference>
<dbReference type="InterPro" id="IPR046887">
    <property type="entry name" value="RsmE_PUA-like"/>
</dbReference>
<reference evidence="15" key="2">
    <citation type="journal article" date="2021" name="Syst. Appl. Microbiol.">
        <title>Roseomonas hellenica sp. nov., isolated from roots of wild-growing Alkanna tinctoria.</title>
        <authorList>
            <person name="Rat A."/>
            <person name="Naranjo H.D."/>
            <person name="Lebbe L."/>
            <person name="Cnockaert M."/>
            <person name="Krigas N."/>
            <person name="Grigoriadou K."/>
            <person name="Maloupa E."/>
            <person name="Willems A."/>
        </authorList>
    </citation>
    <scope>NUCLEOTIDE SEQUENCE</scope>
    <source>
        <strain evidence="15">LMG 28251</strain>
    </source>
</reference>